<accession>A0A6M3M4G4</accession>
<organism evidence="1">
    <name type="scientific">viral metagenome</name>
    <dbReference type="NCBI Taxonomy" id="1070528"/>
    <lineage>
        <taxon>unclassified sequences</taxon>
        <taxon>metagenomes</taxon>
        <taxon>organismal metagenomes</taxon>
    </lineage>
</organism>
<dbReference type="AlphaFoldDB" id="A0A6M3M4G4"/>
<gene>
    <name evidence="1" type="ORF">MM171A00780_0010</name>
    <name evidence="2" type="ORF">MM171B01176_0003</name>
</gene>
<evidence type="ECO:0000313" key="2">
    <source>
        <dbReference type="EMBL" id="QJB02548.1"/>
    </source>
</evidence>
<protein>
    <submittedName>
        <fullName evidence="1">Uncharacterized protein</fullName>
    </submittedName>
</protein>
<name>A0A6M3M4G4_9ZZZZ</name>
<dbReference type="EMBL" id="MT143792">
    <property type="protein sequence ID" value="QJB02548.1"/>
    <property type="molecule type" value="Genomic_DNA"/>
</dbReference>
<proteinExistence type="predicted"/>
<reference evidence="1" key="1">
    <citation type="submission" date="2020-03" db="EMBL/GenBank/DDBJ databases">
        <title>The deep terrestrial virosphere.</title>
        <authorList>
            <person name="Holmfeldt K."/>
            <person name="Nilsson E."/>
            <person name="Simone D."/>
            <person name="Lopez-Fernandez M."/>
            <person name="Wu X."/>
            <person name="de Brujin I."/>
            <person name="Lundin D."/>
            <person name="Andersson A."/>
            <person name="Bertilsson S."/>
            <person name="Dopson M."/>
        </authorList>
    </citation>
    <scope>NUCLEOTIDE SEQUENCE</scope>
    <source>
        <strain evidence="1">MM171A00780</strain>
        <strain evidence="2">MM171B01176</strain>
    </source>
</reference>
<sequence length="128" mass="13688">MISIWESYPAQNVETYAPIALPILAGGITDTIYCPFCRDMWIQVDIAGMTSGESVTGRIEGSLDGTSWDTIQTSVNPTGADIVVTTNGATLIPVRDSLPPYVRASGFTTTNEDTEATIALQFHVASMV</sequence>
<dbReference type="EMBL" id="MT143673">
    <property type="protein sequence ID" value="QJA99901.1"/>
    <property type="molecule type" value="Genomic_DNA"/>
</dbReference>
<evidence type="ECO:0000313" key="1">
    <source>
        <dbReference type="EMBL" id="QJA99901.1"/>
    </source>
</evidence>